<dbReference type="PANTHER" id="PTHR43010">
    <property type="entry name" value="UNIVERSAL STRESS PROTEIN SLR1230"/>
    <property type="match status" value="1"/>
</dbReference>
<dbReference type="AlphaFoldDB" id="A0A5D0N9A6"/>
<comment type="caution">
    <text evidence="4">The sequence shown here is derived from an EMBL/GenBank/DDBJ whole genome shotgun (WGS) entry which is preliminary data.</text>
</comment>
<evidence type="ECO:0000259" key="3">
    <source>
        <dbReference type="Pfam" id="PF00582"/>
    </source>
</evidence>
<dbReference type="InterPro" id="IPR006016">
    <property type="entry name" value="UspA"/>
</dbReference>
<name>A0A5D0N9A6_9ACTN</name>
<dbReference type="Pfam" id="PF00582">
    <property type="entry name" value="Usp"/>
    <property type="match status" value="1"/>
</dbReference>
<feature type="compositionally biased region" description="Basic and acidic residues" evidence="2">
    <location>
        <begin position="59"/>
        <end position="71"/>
    </location>
</feature>
<gene>
    <name evidence="4" type="ORF">FXF69_38725</name>
</gene>
<dbReference type="STRING" id="1220554.GCA_001552135_05949"/>
<dbReference type="CDD" id="cd23659">
    <property type="entry name" value="USP_At3g01520-like"/>
    <property type="match status" value="1"/>
</dbReference>
<dbReference type="PRINTS" id="PR01438">
    <property type="entry name" value="UNVRSLSTRESS"/>
</dbReference>
<accession>A0A5D0N9A6</accession>
<evidence type="ECO:0000256" key="1">
    <source>
        <dbReference type="ARBA" id="ARBA00008791"/>
    </source>
</evidence>
<dbReference type="InterPro" id="IPR014729">
    <property type="entry name" value="Rossmann-like_a/b/a_fold"/>
</dbReference>
<feature type="region of interest" description="Disordered" evidence="2">
    <location>
        <begin position="50"/>
        <end position="71"/>
    </location>
</feature>
<evidence type="ECO:0000313" key="5">
    <source>
        <dbReference type="Proteomes" id="UP000323380"/>
    </source>
</evidence>
<dbReference type="InterPro" id="IPR051688">
    <property type="entry name" value="USP_A"/>
</dbReference>
<organism evidence="4 5">
    <name type="scientific">Actinomadura chibensis</name>
    <dbReference type="NCBI Taxonomy" id="392828"/>
    <lineage>
        <taxon>Bacteria</taxon>
        <taxon>Bacillati</taxon>
        <taxon>Actinomycetota</taxon>
        <taxon>Actinomycetes</taxon>
        <taxon>Streptosporangiales</taxon>
        <taxon>Thermomonosporaceae</taxon>
        <taxon>Actinomadura</taxon>
    </lineage>
</organism>
<evidence type="ECO:0000256" key="2">
    <source>
        <dbReference type="SAM" id="MobiDB-lite"/>
    </source>
</evidence>
<dbReference type="InterPro" id="IPR006015">
    <property type="entry name" value="Universal_stress_UspA"/>
</dbReference>
<evidence type="ECO:0000313" key="4">
    <source>
        <dbReference type="EMBL" id="TYB40939.1"/>
    </source>
</evidence>
<comment type="similarity">
    <text evidence="1">Belongs to the universal stress protein A family.</text>
</comment>
<dbReference type="SUPFAM" id="SSF52402">
    <property type="entry name" value="Adenine nucleotide alpha hydrolases-like"/>
    <property type="match status" value="1"/>
</dbReference>
<dbReference type="RefSeq" id="WP_067898765.1">
    <property type="nucleotide sequence ID" value="NZ_VSFG01000012.1"/>
</dbReference>
<feature type="domain" description="UspA" evidence="3">
    <location>
        <begin position="2"/>
        <end position="149"/>
    </location>
</feature>
<protein>
    <submittedName>
        <fullName evidence="4">Universal stress protein</fullName>
    </submittedName>
</protein>
<sequence>MTILIAYDGSDDARAALDYAARHLRPEPTVVISVWEPLLLQFAWAPLVAETPAGPEPEPNDRFEEEKQAEHLAREGADILREAGLTDVQTLAERGGGPVWSAIVDVADELDASLVVTGSRGLAGARSLILGSVSTRVLHHARRPVLVVPPKQEKKKAG</sequence>
<dbReference type="Gene3D" id="3.40.50.620">
    <property type="entry name" value="HUPs"/>
    <property type="match status" value="1"/>
</dbReference>
<dbReference type="PANTHER" id="PTHR43010:SF1">
    <property type="entry name" value="USPA DOMAIN-CONTAINING PROTEIN"/>
    <property type="match status" value="1"/>
</dbReference>
<proteinExistence type="inferred from homology"/>
<dbReference type="EMBL" id="VSFG01000012">
    <property type="protein sequence ID" value="TYB40939.1"/>
    <property type="molecule type" value="Genomic_DNA"/>
</dbReference>
<dbReference type="Proteomes" id="UP000323380">
    <property type="component" value="Unassembled WGS sequence"/>
</dbReference>
<reference evidence="4 5" key="1">
    <citation type="submission" date="2019-08" db="EMBL/GenBank/DDBJ databases">
        <title>Actinomadura sp. nov. CYP1-5 isolated from mountain soil.</title>
        <authorList>
            <person name="Songsumanus A."/>
            <person name="Kuncharoen N."/>
            <person name="Kudo T."/>
            <person name="Yuki M."/>
            <person name="Igarashi Y."/>
            <person name="Tanasupawat S."/>
        </authorList>
    </citation>
    <scope>NUCLEOTIDE SEQUENCE [LARGE SCALE GENOMIC DNA]</scope>
    <source>
        <strain evidence="4 5">JCM 14158</strain>
    </source>
</reference>
<keyword evidence="5" id="KW-1185">Reference proteome</keyword>